<dbReference type="AlphaFoldDB" id="A0AAD6ZTR7"/>
<feature type="region of interest" description="Disordered" evidence="1">
    <location>
        <begin position="104"/>
        <end position="181"/>
    </location>
</feature>
<protein>
    <submittedName>
        <fullName evidence="2">Uncharacterized protein</fullName>
    </submittedName>
</protein>
<evidence type="ECO:0000313" key="2">
    <source>
        <dbReference type="EMBL" id="KAJ7339229.1"/>
    </source>
</evidence>
<evidence type="ECO:0000256" key="1">
    <source>
        <dbReference type="SAM" id="MobiDB-lite"/>
    </source>
</evidence>
<name>A0AAD6ZTR7_9AGAR</name>
<feature type="compositionally biased region" description="Low complexity" evidence="1">
    <location>
        <begin position="105"/>
        <end position="116"/>
    </location>
</feature>
<accession>A0AAD6ZTR7</accession>
<gene>
    <name evidence="2" type="ORF">DFH08DRAFT_964261</name>
</gene>
<evidence type="ECO:0000313" key="3">
    <source>
        <dbReference type="Proteomes" id="UP001218218"/>
    </source>
</evidence>
<keyword evidence="3" id="KW-1185">Reference proteome</keyword>
<feature type="compositionally biased region" description="Polar residues" evidence="1">
    <location>
        <begin position="151"/>
        <end position="170"/>
    </location>
</feature>
<organism evidence="2 3">
    <name type="scientific">Mycena albidolilacea</name>
    <dbReference type="NCBI Taxonomy" id="1033008"/>
    <lineage>
        <taxon>Eukaryota</taxon>
        <taxon>Fungi</taxon>
        <taxon>Dikarya</taxon>
        <taxon>Basidiomycota</taxon>
        <taxon>Agaricomycotina</taxon>
        <taxon>Agaricomycetes</taxon>
        <taxon>Agaricomycetidae</taxon>
        <taxon>Agaricales</taxon>
        <taxon>Marasmiineae</taxon>
        <taxon>Mycenaceae</taxon>
        <taxon>Mycena</taxon>
    </lineage>
</organism>
<reference evidence="2" key="1">
    <citation type="submission" date="2023-03" db="EMBL/GenBank/DDBJ databases">
        <title>Massive genome expansion in bonnet fungi (Mycena s.s.) driven by repeated elements and novel gene families across ecological guilds.</title>
        <authorList>
            <consortium name="Lawrence Berkeley National Laboratory"/>
            <person name="Harder C.B."/>
            <person name="Miyauchi S."/>
            <person name="Viragh M."/>
            <person name="Kuo A."/>
            <person name="Thoen E."/>
            <person name="Andreopoulos B."/>
            <person name="Lu D."/>
            <person name="Skrede I."/>
            <person name="Drula E."/>
            <person name="Henrissat B."/>
            <person name="Morin E."/>
            <person name="Kohler A."/>
            <person name="Barry K."/>
            <person name="LaButti K."/>
            <person name="Morin E."/>
            <person name="Salamov A."/>
            <person name="Lipzen A."/>
            <person name="Mereny Z."/>
            <person name="Hegedus B."/>
            <person name="Baldrian P."/>
            <person name="Stursova M."/>
            <person name="Weitz H."/>
            <person name="Taylor A."/>
            <person name="Grigoriev I.V."/>
            <person name="Nagy L.G."/>
            <person name="Martin F."/>
            <person name="Kauserud H."/>
        </authorList>
    </citation>
    <scope>NUCLEOTIDE SEQUENCE</scope>
    <source>
        <strain evidence="2">CBHHK002</strain>
    </source>
</reference>
<sequence length="181" mass="19518">MDIGILGHYLHRTAQNPGLDTSTTRPSSFPDLIRVKIEATPPSVTPGSAVMVKVEPQSISVPPNSNIKMRALNEDGRKVFELLSDSEPDLDHPDSDLEVIEALQRTSRSSSTIPPSDANNPRDADSDLGEPETSFPSDTDNYDGSYDLQESDTVWQDDGTSGTSLNNDSWDWSGGGARASA</sequence>
<dbReference type="EMBL" id="JARIHO010000028">
    <property type="protein sequence ID" value="KAJ7339229.1"/>
    <property type="molecule type" value="Genomic_DNA"/>
</dbReference>
<comment type="caution">
    <text evidence="2">The sequence shown here is derived from an EMBL/GenBank/DDBJ whole genome shotgun (WGS) entry which is preliminary data.</text>
</comment>
<dbReference type="Proteomes" id="UP001218218">
    <property type="component" value="Unassembled WGS sequence"/>
</dbReference>
<proteinExistence type="predicted"/>